<dbReference type="EMBL" id="LAJG01000042">
    <property type="protein sequence ID" value="KKB76466.1"/>
    <property type="molecule type" value="Genomic_DNA"/>
</dbReference>
<dbReference type="Gene3D" id="3.30.70.100">
    <property type="match status" value="1"/>
</dbReference>
<comment type="caution">
    <text evidence="3">The sequence shown here is derived from an EMBL/GenBank/DDBJ whole genome shotgun (WGS) entry which is preliminary data.</text>
</comment>
<dbReference type="RefSeq" id="WP_046144259.1">
    <property type="nucleotide sequence ID" value="NZ_LAJG01000042.1"/>
</dbReference>
<dbReference type="OrthoDB" id="9801832at2"/>
<dbReference type="PATRIC" id="fig|361041.3.peg.2771"/>
<dbReference type="InterPro" id="IPR006121">
    <property type="entry name" value="HMA_dom"/>
</dbReference>
<dbReference type="AlphaFoldDB" id="A0A0F5L215"/>
<dbReference type="SUPFAM" id="SSF55008">
    <property type="entry name" value="HMA, heavy metal-associated domain"/>
    <property type="match status" value="1"/>
</dbReference>
<dbReference type="STRING" id="361041.VW35_16830"/>
<evidence type="ECO:0000256" key="1">
    <source>
        <dbReference type="ARBA" id="ARBA00022723"/>
    </source>
</evidence>
<dbReference type="InterPro" id="IPR017969">
    <property type="entry name" value="Heavy-metal-associated_CS"/>
</dbReference>
<keyword evidence="4" id="KW-1185">Reference proteome</keyword>
<proteinExistence type="predicted"/>
<gene>
    <name evidence="3" type="ORF">VW35_16830</name>
</gene>
<dbReference type="Pfam" id="PF00403">
    <property type="entry name" value="HMA"/>
    <property type="match status" value="1"/>
</dbReference>
<dbReference type="PROSITE" id="PS50846">
    <property type="entry name" value="HMA_2"/>
    <property type="match status" value="1"/>
</dbReference>
<dbReference type="InterPro" id="IPR036163">
    <property type="entry name" value="HMA_dom_sf"/>
</dbReference>
<reference evidence="3 4" key="1">
    <citation type="submission" date="2015-03" db="EMBL/GenBank/DDBJ databases">
        <authorList>
            <person name="Hassan Y.I."/>
            <person name="Lepp D."/>
            <person name="Zhou T."/>
        </authorList>
    </citation>
    <scope>NUCLEOTIDE SEQUENCE [LARGE SCALE GENOMIC DNA]</scope>
    <source>
        <strain evidence="3 4">GH2-10</strain>
    </source>
</reference>
<sequence length="66" mass="6990">MTEATILTVNDMTCSHCVGTVRKALEEALPGAEINVDLATHKVSFTGDRAKGEEAIKEAGYTPEPA</sequence>
<evidence type="ECO:0000259" key="2">
    <source>
        <dbReference type="PROSITE" id="PS50846"/>
    </source>
</evidence>
<protein>
    <submittedName>
        <fullName evidence="3">Heavy metal transporter</fullName>
    </submittedName>
</protein>
<dbReference type="CDD" id="cd00371">
    <property type="entry name" value="HMA"/>
    <property type="match status" value="1"/>
</dbReference>
<dbReference type="Proteomes" id="UP000033514">
    <property type="component" value="Unassembled WGS sequence"/>
</dbReference>
<feature type="domain" description="HMA" evidence="2">
    <location>
        <begin position="3"/>
        <end position="64"/>
    </location>
</feature>
<evidence type="ECO:0000313" key="4">
    <source>
        <dbReference type="Proteomes" id="UP000033514"/>
    </source>
</evidence>
<name>A0A0F5L215_9HYPH</name>
<dbReference type="PROSITE" id="PS01047">
    <property type="entry name" value="HMA_1"/>
    <property type="match status" value="1"/>
</dbReference>
<dbReference type="GO" id="GO:0046872">
    <property type="term" value="F:metal ion binding"/>
    <property type="evidence" value="ECO:0007669"/>
    <property type="project" value="UniProtKB-KW"/>
</dbReference>
<organism evidence="3 4">
    <name type="scientific">Devosia soli</name>
    <dbReference type="NCBI Taxonomy" id="361041"/>
    <lineage>
        <taxon>Bacteria</taxon>
        <taxon>Pseudomonadati</taxon>
        <taxon>Pseudomonadota</taxon>
        <taxon>Alphaproteobacteria</taxon>
        <taxon>Hyphomicrobiales</taxon>
        <taxon>Devosiaceae</taxon>
        <taxon>Devosia</taxon>
    </lineage>
</organism>
<evidence type="ECO:0000313" key="3">
    <source>
        <dbReference type="EMBL" id="KKB76466.1"/>
    </source>
</evidence>
<accession>A0A0F5L215</accession>
<keyword evidence="1" id="KW-0479">Metal-binding</keyword>